<dbReference type="OrthoDB" id="7690925at2759"/>
<dbReference type="Proteomes" id="UP000729913">
    <property type="component" value="Unassembled WGS sequence"/>
</dbReference>
<evidence type="ECO:0000313" key="2">
    <source>
        <dbReference type="Proteomes" id="UP000729913"/>
    </source>
</evidence>
<dbReference type="PANTHER" id="PTHR47890">
    <property type="entry name" value="LD24308P"/>
    <property type="match status" value="1"/>
</dbReference>
<keyword evidence="2" id="KW-1185">Reference proteome</keyword>
<evidence type="ECO:0000313" key="1">
    <source>
        <dbReference type="EMBL" id="KAG8035322.1"/>
    </source>
</evidence>
<sequence length="256" mass="29313">MIHVQIEEGKLLSAGQIEKSSLRLKELEDFKYVNDNDGGGFVKINGDNEENLEHGIDYQFIRFRQRDVNLDNVNSLEPGYVVTGLKMSQDPDNDKAIQLDVYLTPFNFTTGMLLPTDDNPSKWITHKDMPGHDRPFTERKEKDVTDFHRGDDYTDNIPDSEDFANTWFVISSRWSDVSQSTVPFMDRRLVAASPRVPLDGVSIFHRGKSNSGGFLAFRLRTNGLHNYLNPNMKPENAALYQKNYQEIVDLSLSYVE</sequence>
<dbReference type="PANTHER" id="PTHR47890:SF1">
    <property type="entry name" value="LD24308P"/>
    <property type="match status" value="1"/>
</dbReference>
<gene>
    <name evidence="1" type="ORF">G9C98_006768</name>
</gene>
<protein>
    <submittedName>
        <fullName evidence="1">Uncharacterized protein</fullName>
    </submittedName>
</protein>
<dbReference type="AlphaFoldDB" id="A0A8J5QTT8"/>
<reference evidence="1" key="1">
    <citation type="submission" date="2020-03" db="EMBL/GenBank/DDBJ databases">
        <authorList>
            <person name="Chebbi M.A."/>
            <person name="Drezen J.M."/>
        </authorList>
    </citation>
    <scope>NUCLEOTIDE SEQUENCE</scope>
    <source>
        <tissue evidence="1">Whole body</tissue>
    </source>
</reference>
<name>A0A8J5QTT8_9HYME</name>
<dbReference type="EMBL" id="JAAOIC020000060">
    <property type="protein sequence ID" value="KAG8035322.1"/>
    <property type="molecule type" value="Genomic_DNA"/>
</dbReference>
<organism evidence="1 2">
    <name type="scientific">Cotesia typhae</name>
    <dbReference type="NCBI Taxonomy" id="2053667"/>
    <lineage>
        <taxon>Eukaryota</taxon>
        <taxon>Metazoa</taxon>
        <taxon>Ecdysozoa</taxon>
        <taxon>Arthropoda</taxon>
        <taxon>Hexapoda</taxon>
        <taxon>Insecta</taxon>
        <taxon>Pterygota</taxon>
        <taxon>Neoptera</taxon>
        <taxon>Endopterygota</taxon>
        <taxon>Hymenoptera</taxon>
        <taxon>Apocrita</taxon>
        <taxon>Ichneumonoidea</taxon>
        <taxon>Braconidae</taxon>
        <taxon>Microgastrinae</taxon>
        <taxon>Cotesia</taxon>
    </lineage>
</organism>
<accession>A0A8J5QTT8</accession>
<comment type="caution">
    <text evidence="1">The sequence shown here is derived from an EMBL/GenBank/DDBJ whole genome shotgun (WGS) entry which is preliminary data.</text>
</comment>
<reference evidence="1" key="2">
    <citation type="submission" date="2021-04" db="EMBL/GenBank/DDBJ databases">
        <title>Genome-wide patterns of bracovirus chromosomal integration into multiple host tissues during parasitism.</title>
        <authorList>
            <person name="Chebbi M.A.C."/>
        </authorList>
    </citation>
    <scope>NUCLEOTIDE SEQUENCE</scope>
    <source>
        <tissue evidence="1">Whole body</tissue>
    </source>
</reference>
<proteinExistence type="predicted"/>